<accession>A0A2T3ZKG1</accession>
<name>A0A2T3ZKG1_TRIA4</name>
<dbReference type="EMBL" id="KZ679257">
    <property type="protein sequence ID" value="PTB45294.1"/>
    <property type="molecule type" value="Genomic_DNA"/>
</dbReference>
<organism evidence="1 2">
    <name type="scientific">Trichoderma asperellum (strain ATCC 204424 / CBS 433.97 / NBRC 101777)</name>
    <dbReference type="NCBI Taxonomy" id="1042311"/>
    <lineage>
        <taxon>Eukaryota</taxon>
        <taxon>Fungi</taxon>
        <taxon>Dikarya</taxon>
        <taxon>Ascomycota</taxon>
        <taxon>Pezizomycotina</taxon>
        <taxon>Sordariomycetes</taxon>
        <taxon>Hypocreomycetidae</taxon>
        <taxon>Hypocreales</taxon>
        <taxon>Hypocreaceae</taxon>
        <taxon>Trichoderma</taxon>
    </lineage>
</organism>
<dbReference type="Proteomes" id="UP000240493">
    <property type="component" value="Unassembled WGS sequence"/>
</dbReference>
<gene>
    <name evidence="1" type="ORF">M441DRAFT_76410</name>
</gene>
<protein>
    <submittedName>
        <fullName evidence="1">Uncharacterized protein</fullName>
    </submittedName>
</protein>
<keyword evidence="2" id="KW-1185">Reference proteome</keyword>
<evidence type="ECO:0000313" key="2">
    <source>
        <dbReference type="Proteomes" id="UP000240493"/>
    </source>
</evidence>
<sequence length="93" mass="10117">MAYGVPHATAFMACAKYPSTYYSSTGASSFLAPISLLFSPLLSSPSFAYHKVHIQGSLNFSGSTSTDANFFSVLSRRYPSIQSWSLFALQRCS</sequence>
<proteinExistence type="predicted"/>
<dbReference type="AlphaFoldDB" id="A0A2T3ZKG1"/>
<evidence type="ECO:0000313" key="1">
    <source>
        <dbReference type="EMBL" id="PTB45294.1"/>
    </source>
</evidence>
<reference evidence="1 2" key="1">
    <citation type="submission" date="2016-07" db="EMBL/GenBank/DDBJ databases">
        <title>Multiple horizontal gene transfer events from other fungi enriched the ability of initially mycotrophic Trichoderma (Ascomycota) to feed on dead plant biomass.</title>
        <authorList>
            <consortium name="DOE Joint Genome Institute"/>
            <person name="Aerts A."/>
            <person name="Atanasova L."/>
            <person name="Chenthamara K."/>
            <person name="Zhang J."/>
            <person name="Grujic M."/>
            <person name="Henrissat B."/>
            <person name="Kuo A."/>
            <person name="Salamov A."/>
            <person name="Lipzen A."/>
            <person name="Labutti K."/>
            <person name="Barry K."/>
            <person name="Miao Y."/>
            <person name="Rahimi M.J."/>
            <person name="Shen Q."/>
            <person name="Grigoriev I.V."/>
            <person name="Kubicek C.P."/>
            <person name="Druzhinina I.S."/>
        </authorList>
    </citation>
    <scope>NUCLEOTIDE SEQUENCE [LARGE SCALE GENOMIC DNA]</scope>
    <source>
        <strain evidence="1 2">CBS 433.97</strain>
    </source>
</reference>